<sequence length="362" mass="41826">MIVDDSHGMIDSDFIGEHQPNLELVCKKWQQINQTFWHSILKLKFVLVDPDEQFYSVPIRSGLEFRSSNFSDFGKILKKLHGNLQKLRIFNDLRYEQEVNIPSSIFKLIIENENINFLDIDINNKDIYKKCLKFLKTDNLQHLSLSRPFLNKSSSSILDVIKKLLLNAPKLETLHLSNLEISLKEISKITTLKSLYIMKPGKSPGSCVKNFGFINLESIHLIHGSDVKDNFIKQLVTDCKKLHNVEIYSCDSITTKGLIPITTLPELRHFGATHIDEEVFKELSNLESIDCSDLTLNSNSMKASISNFFQRSPNLKKAHICLNGDPYLFDEYTRKSRIVLNQDQKFYGFCICSINWRKQFDN</sequence>
<name>A0AA39G1M4_MICHY</name>
<dbReference type="EMBL" id="JAQQBR010000003">
    <property type="protein sequence ID" value="KAK0179405.1"/>
    <property type="molecule type" value="Genomic_DNA"/>
</dbReference>
<protein>
    <submittedName>
        <fullName evidence="1">Uncharacterized protein</fullName>
    </submittedName>
</protein>
<evidence type="ECO:0000313" key="2">
    <source>
        <dbReference type="Proteomes" id="UP001168972"/>
    </source>
</evidence>
<dbReference type="InterPro" id="IPR032675">
    <property type="entry name" value="LRR_dom_sf"/>
</dbReference>
<dbReference type="SUPFAM" id="SSF52047">
    <property type="entry name" value="RNI-like"/>
    <property type="match status" value="1"/>
</dbReference>
<proteinExistence type="predicted"/>
<evidence type="ECO:0000313" key="1">
    <source>
        <dbReference type="EMBL" id="KAK0179405.1"/>
    </source>
</evidence>
<dbReference type="Proteomes" id="UP001168972">
    <property type="component" value="Unassembled WGS sequence"/>
</dbReference>
<dbReference type="Gene3D" id="3.80.10.10">
    <property type="entry name" value="Ribonuclease Inhibitor"/>
    <property type="match status" value="1"/>
</dbReference>
<comment type="caution">
    <text evidence="1">The sequence shown here is derived from an EMBL/GenBank/DDBJ whole genome shotgun (WGS) entry which is preliminary data.</text>
</comment>
<dbReference type="AlphaFoldDB" id="A0AA39G1M4"/>
<keyword evidence="2" id="KW-1185">Reference proteome</keyword>
<reference evidence="1" key="2">
    <citation type="submission" date="2023-03" db="EMBL/GenBank/DDBJ databases">
        <authorList>
            <person name="Inwood S.N."/>
            <person name="Skelly J.G."/>
            <person name="Guhlin J."/>
            <person name="Harrop T.W.R."/>
            <person name="Goldson S.G."/>
            <person name="Dearden P.K."/>
        </authorList>
    </citation>
    <scope>NUCLEOTIDE SEQUENCE</scope>
    <source>
        <strain evidence="1">Lincoln</strain>
        <tissue evidence="1">Whole body</tissue>
    </source>
</reference>
<organism evidence="1 2">
    <name type="scientific">Microctonus hyperodae</name>
    <name type="common">Parasitoid wasp</name>
    <dbReference type="NCBI Taxonomy" id="165561"/>
    <lineage>
        <taxon>Eukaryota</taxon>
        <taxon>Metazoa</taxon>
        <taxon>Ecdysozoa</taxon>
        <taxon>Arthropoda</taxon>
        <taxon>Hexapoda</taxon>
        <taxon>Insecta</taxon>
        <taxon>Pterygota</taxon>
        <taxon>Neoptera</taxon>
        <taxon>Endopterygota</taxon>
        <taxon>Hymenoptera</taxon>
        <taxon>Apocrita</taxon>
        <taxon>Ichneumonoidea</taxon>
        <taxon>Braconidae</taxon>
        <taxon>Euphorinae</taxon>
        <taxon>Microctonus</taxon>
    </lineage>
</organism>
<gene>
    <name evidence="1" type="ORF">PV327_005161</name>
</gene>
<reference evidence="1" key="1">
    <citation type="journal article" date="2023" name="bioRxiv">
        <title>Scaffold-level genome assemblies of two parasitoid biocontrol wasps reveal the parthenogenesis mechanism and an associated novel virus.</title>
        <authorList>
            <person name="Inwood S."/>
            <person name="Skelly J."/>
            <person name="Guhlin J."/>
            <person name="Harrop T."/>
            <person name="Goldson S."/>
            <person name="Dearden P."/>
        </authorList>
    </citation>
    <scope>NUCLEOTIDE SEQUENCE</scope>
    <source>
        <strain evidence="1">Lincoln</strain>
        <tissue evidence="1">Whole body</tissue>
    </source>
</reference>
<accession>A0AA39G1M4</accession>